<gene>
    <name evidence="1" type="ORF">AAF712_004555</name>
</gene>
<reference evidence="1 2" key="1">
    <citation type="submission" date="2024-05" db="EMBL/GenBank/DDBJ databases">
        <title>A draft genome resource for the thread blight pathogen Marasmius tenuissimus strain MS-2.</title>
        <authorList>
            <person name="Yulfo-Soto G.E."/>
            <person name="Baruah I.K."/>
            <person name="Amoako-Attah I."/>
            <person name="Bukari Y."/>
            <person name="Meinhardt L.W."/>
            <person name="Bailey B.A."/>
            <person name="Cohen S.P."/>
        </authorList>
    </citation>
    <scope>NUCLEOTIDE SEQUENCE [LARGE SCALE GENOMIC DNA]</scope>
    <source>
        <strain evidence="1 2">MS-2</strain>
    </source>
</reference>
<dbReference type="SUPFAM" id="SSF52047">
    <property type="entry name" value="RNI-like"/>
    <property type="match status" value="1"/>
</dbReference>
<dbReference type="Proteomes" id="UP001437256">
    <property type="component" value="Unassembled WGS sequence"/>
</dbReference>
<keyword evidence="2" id="KW-1185">Reference proteome</keyword>
<name>A0ABR3A3C4_9AGAR</name>
<dbReference type="EMBL" id="JBBXMP010000018">
    <property type="protein sequence ID" value="KAL0068477.1"/>
    <property type="molecule type" value="Genomic_DNA"/>
</dbReference>
<proteinExistence type="predicted"/>
<comment type="caution">
    <text evidence="1">The sequence shown here is derived from an EMBL/GenBank/DDBJ whole genome shotgun (WGS) entry which is preliminary data.</text>
</comment>
<evidence type="ECO:0000313" key="2">
    <source>
        <dbReference type="Proteomes" id="UP001437256"/>
    </source>
</evidence>
<protein>
    <submittedName>
        <fullName evidence="1">Uncharacterized protein</fullName>
    </submittedName>
</protein>
<accession>A0ABR3A3C4</accession>
<sequence>MFANNPGLITLNLSPWHAGSDHRCSFRLLFGDVTEDTPPRRLEYLHLHGWFVTLPPLAILHFRNLQSLTLPYVANRYVALWGVFQREGIHLRDIEMGNVGDEVLDYLESYSGLETLHIKGPEAMPVEEIGRLSGRFYKEALPRHAESLCLLNISMVMDSPFSIGLDNATAFSRLKNLETLDVQLRNSDIRPGEGVNSDVVALLVTALLPLQYFDYLALRPNLPPQDPFTQLQTMIEIRLLREQIRLKIVESLQRFHLPKDRLPRDSEGEIPPFLVNTLTPNGHYLTVNEDDPNVLVFVREDRFDADDSFYFIDVRSVPLGQLVVFDVANGGEA</sequence>
<evidence type="ECO:0000313" key="1">
    <source>
        <dbReference type="EMBL" id="KAL0068477.1"/>
    </source>
</evidence>
<organism evidence="1 2">
    <name type="scientific">Marasmius tenuissimus</name>
    <dbReference type="NCBI Taxonomy" id="585030"/>
    <lineage>
        <taxon>Eukaryota</taxon>
        <taxon>Fungi</taxon>
        <taxon>Dikarya</taxon>
        <taxon>Basidiomycota</taxon>
        <taxon>Agaricomycotina</taxon>
        <taxon>Agaricomycetes</taxon>
        <taxon>Agaricomycetidae</taxon>
        <taxon>Agaricales</taxon>
        <taxon>Marasmiineae</taxon>
        <taxon>Marasmiaceae</taxon>
        <taxon>Marasmius</taxon>
    </lineage>
</organism>